<dbReference type="Gene3D" id="1.25.40.10">
    <property type="entry name" value="Tetratricopeptide repeat domain"/>
    <property type="match status" value="2"/>
</dbReference>
<proteinExistence type="predicted"/>
<evidence type="ECO:0000256" key="1">
    <source>
        <dbReference type="PROSITE-ProRule" id="PRU00339"/>
    </source>
</evidence>
<comment type="caution">
    <text evidence="4">The sequence shown here is derived from an EMBL/GenBank/DDBJ whole genome shotgun (WGS) entry which is preliminary data.</text>
</comment>
<dbReference type="InterPro" id="IPR032675">
    <property type="entry name" value="LRR_dom_sf"/>
</dbReference>
<dbReference type="Gene3D" id="3.80.10.10">
    <property type="entry name" value="Ribonuclease Inhibitor"/>
    <property type="match status" value="2"/>
</dbReference>
<sequence length="1338" mass="149359">MGKNDELRNAKRGYKAAVEVGNRVEEARYANFIGNIFKNRAQYVEALKWLRIDYDLSIKFLDVHHQIPTCQSLGEVHFRLQNFSEALVFQKKHLELARDANNLVEQQRASTQLGRTYHEMFLSTNSDHCSVRNAKKYFKLSMELAEKLKRNLPSKGGTFVKEYVDACNNLGMLEIDIDNLESAQEILTKGLNICDEEEVDDNDDGRSRLHHNLGNVYMELRNWEEAMKHIEKDIIICHDIKHCQGEAKGFINLGELYYRNQKYSDANRCYEKALRLAKSMMDEDALVSQIEQNMETVKSAVEVHKELQNEEQKLKMLERKTEEARGSGTERKCLLLQNASLSLLIDKSRTILAWKELCRFAKKKEKIARELCDQEKVGDSLLDVGESYEKLRKFGTALEWYKKSWETFKSIGNLEGQALAKINIGDALDAVGEWEEALSAFQEGYEIARQANRPSTQLSALENMHYSHMIRFDNFEEARKLQKLIDELKSKQEEQATLVDCCYETESDNDDQSPEYRYDVSCSSRKSDSKSTKTKQFVGADRMSENVLIEHPCKGLAEFNTGNASETSITNRTESATKSLSRSTDSQISRKRTRVILSDDEDDVEIMRPRVHANPLEDVATSDEFRYRSTQCKPLTDFQQGSSPVDYGSFISPFSPLHNDGTCSHKGSSRNVDVLKSQDTPISYSDGLSNFNSGSNGCKMDAATSINLSPECKYSCLNLNASFDDCQTILFKIEGDVLHIKQDSFLVDDKLDLEQIYVEVACLIFIQLPVEKRSRGLAPIVHHMTHRGEYLESLEAVKSLKDNVSRNDPVEVSVGAWVPKHLMKLYVDHCEELPEQPNLKVLKKLYSLEVSEDEVIITDCDLHDISVAPLLAALQAKMISVLNLSHNALGNGTMERLRQVFLSSGQNYGGLVLDLHSNRLGPSALFQICECSVLYTRLEVLNISGNRLTDSCSSYLSKIVQNCRALYSLNIENCSITSRTIQKVADSVDPESELTHLSIGHNNPISAIAITNLLLNLAKTKRVQELNLNGIKVSKPVVNSLCQLVETSCVSGLMLGGTGIGMEGASQLTKSLSNESQQSLKLDLSSCKLTSAYIAGLNAESALTSSILELNLEGNPIKREGIGALLSLLANPKSCLRVLVLSKCQLGLFGIVQILEALAENCSLEELNLSENACLDVNNTSSCNPISICEGTNSNELVDFRVSKDNVSAQEVKPCTQESNEVNLEVSQLEVADSEDEQALVDVADSSLNGKSSSISLKTDNPENNLFCQVSAAISMAKQLQLLDLSNNGISQPVAEMLYEAWSNSRAGITEKHIADNVVHLSVHGNTCCGFKPCCRRL</sequence>
<organism evidence="4 5">
    <name type="scientific">Lithospermum erythrorhizon</name>
    <name type="common">Purple gromwell</name>
    <name type="synonym">Lithospermum officinale var. erythrorhizon</name>
    <dbReference type="NCBI Taxonomy" id="34254"/>
    <lineage>
        <taxon>Eukaryota</taxon>
        <taxon>Viridiplantae</taxon>
        <taxon>Streptophyta</taxon>
        <taxon>Embryophyta</taxon>
        <taxon>Tracheophyta</taxon>
        <taxon>Spermatophyta</taxon>
        <taxon>Magnoliopsida</taxon>
        <taxon>eudicotyledons</taxon>
        <taxon>Gunneridae</taxon>
        <taxon>Pentapetalae</taxon>
        <taxon>asterids</taxon>
        <taxon>lamiids</taxon>
        <taxon>Boraginales</taxon>
        <taxon>Boraginaceae</taxon>
        <taxon>Boraginoideae</taxon>
        <taxon>Lithospermeae</taxon>
        <taxon>Lithospermum</taxon>
    </lineage>
</organism>
<feature type="region of interest" description="Disordered" evidence="3">
    <location>
        <begin position="564"/>
        <end position="586"/>
    </location>
</feature>
<evidence type="ECO:0000313" key="4">
    <source>
        <dbReference type="EMBL" id="GAA0150845.1"/>
    </source>
</evidence>
<dbReference type="PROSITE" id="PS50293">
    <property type="entry name" value="TPR_REGION"/>
    <property type="match status" value="1"/>
</dbReference>
<feature type="coiled-coil region" evidence="2">
    <location>
        <begin position="290"/>
        <end position="327"/>
    </location>
</feature>
<dbReference type="GO" id="GO:0009933">
    <property type="term" value="P:meristem structural organization"/>
    <property type="evidence" value="ECO:0007669"/>
    <property type="project" value="InterPro"/>
</dbReference>
<dbReference type="GO" id="GO:0005634">
    <property type="term" value="C:nucleus"/>
    <property type="evidence" value="ECO:0007669"/>
    <property type="project" value="InterPro"/>
</dbReference>
<dbReference type="GO" id="GO:0072423">
    <property type="term" value="P:response to DNA damage checkpoint signaling"/>
    <property type="evidence" value="ECO:0007669"/>
    <property type="project" value="InterPro"/>
</dbReference>
<dbReference type="SUPFAM" id="SSF52047">
    <property type="entry name" value="RNI-like"/>
    <property type="match status" value="1"/>
</dbReference>
<dbReference type="Proteomes" id="UP001454036">
    <property type="component" value="Unassembled WGS sequence"/>
</dbReference>
<dbReference type="SMART" id="SM00368">
    <property type="entry name" value="LRR_RI"/>
    <property type="match status" value="7"/>
</dbReference>
<dbReference type="PANTHER" id="PTHR47684:SF1">
    <property type="entry name" value="PROTEIN TONSOKU"/>
    <property type="match status" value="1"/>
</dbReference>
<dbReference type="PANTHER" id="PTHR47684">
    <property type="entry name" value="PROTEIN TONSOKU"/>
    <property type="match status" value="1"/>
</dbReference>
<evidence type="ECO:0000256" key="3">
    <source>
        <dbReference type="SAM" id="MobiDB-lite"/>
    </source>
</evidence>
<protein>
    <recommendedName>
        <fullName evidence="6">TONSOKU</fullName>
    </recommendedName>
</protein>
<dbReference type="InterPro" id="IPR044227">
    <property type="entry name" value="TONSOKU"/>
</dbReference>
<name>A0AAV3PKK6_LITER</name>
<keyword evidence="5" id="KW-1185">Reference proteome</keyword>
<dbReference type="FunFam" id="3.80.10.10:FF:000500">
    <property type="entry name" value="Protein TONSOKU"/>
    <property type="match status" value="1"/>
</dbReference>
<keyword evidence="1" id="KW-0802">TPR repeat</keyword>
<keyword evidence="2" id="KW-0175">Coiled coil</keyword>
<dbReference type="InterPro" id="IPR011990">
    <property type="entry name" value="TPR-like_helical_dom_sf"/>
</dbReference>
<accession>A0AAV3PKK6</accession>
<gene>
    <name evidence="4" type="ORF">LIER_09696</name>
</gene>
<dbReference type="EMBL" id="BAABME010001667">
    <property type="protein sequence ID" value="GAA0150845.1"/>
    <property type="molecule type" value="Genomic_DNA"/>
</dbReference>
<dbReference type="PROSITE" id="PS50005">
    <property type="entry name" value="TPR"/>
    <property type="match status" value="1"/>
</dbReference>
<dbReference type="Pfam" id="PF13424">
    <property type="entry name" value="TPR_12"/>
    <property type="match status" value="2"/>
</dbReference>
<evidence type="ECO:0008006" key="6">
    <source>
        <dbReference type="Google" id="ProtNLM"/>
    </source>
</evidence>
<feature type="repeat" description="TPR" evidence="1">
    <location>
        <begin position="247"/>
        <end position="280"/>
    </location>
</feature>
<evidence type="ECO:0000256" key="2">
    <source>
        <dbReference type="SAM" id="Coils"/>
    </source>
</evidence>
<dbReference type="InterPro" id="IPR019734">
    <property type="entry name" value="TPR_rpt"/>
</dbReference>
<reference evidence="4 5" key="1">
    <citation type="submission" date="2024-01" db="EMBL/GenBank/DDBJ databases">
        <title>The complete chloroplast genome sequence of Lithospermum erythrorhizon: insights into the phylogenetic relationship among Boraginaceae species and the maternal lineages of purple gromwells.</title>
        <authorList>
            <person name="Okada T."/>
            <person name="Watanabe K."/>
        </authorList>
    </citation>
    <scope>NUCLEOTIDE SEQUENCE [LARGE SCALE GENOMIC DNA]</scope>
</reference>
<feature type="region of interest" description="Disordered" evidence="3">
    <location>
        <begin position="505"/>
        <end position="537"/>
    </location>
</feature>
<dbReference type="GO" id="GO:0040029">
    <property type="term" value="P:epigenetic regulation of gene expression"/>
    <property type="evidence" value="ECO:0007669"/>
    <property type="project" value="InterPro"/>
</dbReference>
<evidence type="ECO:0000313" key="5">
    <source>
        <dbReference type="Proteomes" id="UP001454036"/>
    </source>
</evidence>
<dbReference type="SMART" id="SM00028">
    <property type="entry name" value="TPR"/>
    <property type="match status" value="7"/>
</dbReference>
<dbReference type="SUPFAM" id="SSF48452">
    <property type="entry name" value="TPR-like"/>
    <property type="match status" value="3"/>
</dbReference>